<sequence>MDIRNSVILVTSAGTALGCTLATHFLKLGAKVIVADTDSVLLLETIKRCRKIVNDVDYYHLPDNTPSSIEALFDHIDDHFTDGIDVLINHWPSQPLPSLIDETHTNRDFAESLTGVVSSLYGYGQVTARRMRQHNTKGVIVNLTSNQTQNMDDSMNNMSAMLAGLTQSWAKELDQFNIRVGAVVPSHQRISRCEHGKWARVQDELIRNTEYIVANDYFNGRVMAAEA</sequence>
<dbReference type="CDD" id="cd05233">
    <property type="entry name" value="SDR_c"/>
    <property type="match status" value="1"/>
</dbReference>
<protein>
    <submittedName>
        <fullName evidence="3">Putative Short chain dehydrogenase</fullName>
    </submittedName>
</protein>
<dbReference type="NCBIfam" id="NF006464">
    <property type="entry name" value="PRK08862.1"/>
    <property type="match status" value="1"/>
</dbReference>
<comment type="similarity">
    <text evidence="1">Belongs to the short-chain dehydrogenases/reductases (SDR) family.</text>
</comment>
<dbReference type="KEGG" id="vta:A1247"/>
<dbReference type="SUPFAM" id="SSF51735">
    <property type="entry name" value="NAD(P)-binding Rossmann-fold domains"/>
    <property type="match status" value="1"/>
</dbReference>
<dbReference type="PROSITE" id="PS51257">
    <property type="entry name" value="PROKAR_LIPOPROTEIN"/>
    <property type="match status" value="1"/>
</dbReference>
<gene>
    <name evidence="3" type="ORF">VTAP4600_A1247</name>
</gene>
<dbReference type="RefSeq" id="WP_102521928.1">
    <property type="nucleotide sequence ID" value="NZ_LT960611.1"/>
</dbReference>
<evidence type="ECO:0000313" key="3">
    <source>
        <dbReference type="EMBL" id="SON49226.1"/>
    </source>
</evidence>
<dbReference type="PANTHER" id="PTHR43669:SF3">
    <property type="entry name" value="ALCOHOL DEHYDROGENASE, PUTATIVE (AFU_ORTHOLOGUE AFUA_3G03445)-RELATED"/>
    <property type="match status" value="1"/>
</dbReference>
<proteinExistence type="inferred from homology"/>
<keyword evidence="4" id="KW-1185">Reference proteome</keyword>
<dbReference type="PANTHER" id="PTHR43669">
    <property type="entry name" value="5-KETO-D-GLUCONATE 5-REDUCTASE"/>
    <property type="match status" value="1"/>
</dbReference>
<dbReference type="PRINTS" id="PR00081">
    <property type="entry name" value="GDHRDH"/>
</dbReference>
<dbReference type="Pfam" id="PF00106">
    <property type="entry name" value="adh_short"/>
    <property type="match status" value="1"/>
</dbReference>
<reference evidence="3 4" key="1">
    <citation type="submission" date="2017-10" db="EMBL/GenBank/DDBJ databases">
        <authorList>
            <person name="Banno H."/>
            <person name="Chua N.-H."/>
        </authorList>
    </citation>
    <scope>NUCLEOTIDE SEQUENCE [LARGE SCALE GENOMIC DNA]</scope>
    <source>
        <strain evidence="3">Vibrio tapetis CECT4600</strain>
    </source>
</reference>
<organism evidence="3 4">
    <name type="scientific">Vibrio tapetis subsp. tapetis</name>
    <dbReference type="NCBI Taxonomy" id="1671868"/>
    <lineage>
        <taxon>Bacteria</taxon>
        <taxon>Pseudomonadati</taxon>
        <taxon>Pseudomonadota</taxon>
        <taxon>Gammaproteobacteria</taxon>
        <taxon>Vibrionales</taxon>
        <taxon>Vibrionaceae</taxon>
        <taxon>Vibrio</taxon>
    </lineage>
</organism>
<dbReference type="EMBL" id="LT960611">
    <property type="protein sequence ID" value="SON49226.1"/>
    <property type="molecule type" value="Genomic_DNA"/>
</dbReference>
<dbReference type="GO" id="GO:0016491">
    <property type="term" value="F:oxidoreductase activity"/>
    <property type="evidence" value="ECO:0007669"/>
    <property type="project" value="UniProtKB-KW"/>
</dbReference>
<dbReference type="OrthoDB" id="5918124at2"/>
<dbReference type="Proteomes" id="UP000235828">
    <property type="component" value="Chromosome A"/>
</dbReference>
<dbReference type="AlphaFoldDB" id="A0A2N8ZBE1"/>
<name>A0A2N8ZBE1_9VIBR</name>
<evidence type="ECO:0000256" key="2">
    <source>
        <dbReference type="ARBA" id="ARBA00023002"/>
    </source>
</evidence>
<dbReference type="Gene3D" id="3.40.50.720">
    <property type="entry name" value="NAD(P)-binding Rossmann-like Domain"/>
    <property type="match status" value="1"/>
</dbReference>
<evidence type="ECO:0000313" key="4">
    <source>
        <dbReference type="Proteomes" id="UP000235828"/>
    </source>
</evidence>
<accession>A0A2N8ZBE1</accession>
<dbReference type="InterPro" id="IPR036291">
    <property type="entry name" value="NAD(P)-bd_dom_sf"/>
</dbReference>
<evidence type="ECO:0000256" key="1">
    <source>
        <dbReference type="ARBA" id="ARBA00006484"/>
    </source>
</evidence>
<keyword evidence="2" id="KW-0560">Oxidoreductase</keyword>
<dbReference type="InterPro" id="IPR002347">
    <property type="entry name" value="SDR_fam"/>
</dbReference>